<evidence type="ECO:0000259" key="2">
    <source>
        <dbReference type="PROSITE" id="PS50089"/>
    </source>
</evidence>
<comment type="caution">
    <text evidence="3">The sequence shown here is derived from an EMBL/GenBank/DDBJ whole genome shotgun (WGS) entry which is preliminary data.</text>
</comment>
<proteinExistence type="predicted"/>
<dbReference type="EMBL" id="CAKOAT010814042">
    <property type="protein sequence ID" value="CAH8388725.1"/>
    <property type="molecule type" value="Genomic_DNA"/>
</dbReference>
<dbReference type="PROSITE" id="PS50089">
    <property type="entry name" value="ZF_RING_2"/>
    <property type="match status" value="1"/>
</dbReference>
<evidence type="ECO:0000256" key="1">
    <source>
        <dbReference type="PROSITE-ProRule" id="PRU00175"/>
    </source>
</evidence>
<dbReference type="AlphaFoldDB" id="A0ABC8LXT6"/>
<dbReference type="Proteomes" id="UP001642260">
    <property type="component" value="Unassembled WGS sequence"/>
</dbReference>
<name>A0ABC8LXT6_ERUVS</name>
<reference evidence="3 4" key="1">
    <citation type="submission" date="2022-03" db="EMBL/GenBank/DDBJ databases">
        <authorList>
            <person name="Macdonald S."/>
            <person name="Ahmed S."/>
            <person name="Newling K."/>
        </authorList>
    </citation>
    <scope>NUCLEOTIDE SEQUENCE [LARGE SCALE GENOMIC DNA]</scope>
</reference>
<sequence>MLESGEQATIDIEAIVSCKSSSNTLEITLKRDKEVLLERQHDGSVDTLGSNIAAPFPIPHILLKDIVSFEPHNINPLLQLDPVLCDHLSVKIASKAAEEQVPGPLYISLHVTVTPHRFLFLEDEPELDEEMEIETCAICLEELNPKGEIYFDLPNCSHQFHDLCIYMWLSRSNSCPLCRTVAEDDEFKPIVPSELYRNVRDSQLIGMSGYTREGLPIFAIGVGLSTFDKASVHYYVQSHIHNEYRDRPSMSKKNGRPITTCVKLVTIISTIDDLNYPEKTNTYYVVNAPYIYFMHVGSERPYQRPAHAGAPQQRLGFKRGATEVKQHPVFEGVNWALIRCATPLEIPNPVKLESGPVNVNVCRGTIKPEDSSRFGS</sequence>
<dbReference type="InterPro" id="IPR036865">
    <property type="entry name" value="CRAL-TRIO_dom_sf"/>
</dbReference>
<organism evidence="3 4">
    <name type="scientific">Eruca vesicaria subsp. sativa</name>
    <name type="common">Garden rocket</name>
    <name type="synonym">Eruca sativa</name>
    <dbReference type="NCBI Taxonomy" id="29727"/>
    <lineage>
        <taxon>Eukaryota</taxon>
        <taxon>Viridiplantae</taxon>
        <taxon>Streptophyta</taxon>
        <taxon>Embryophyta</taxon>
        <taxon>Tracheophyta</taxon>
        <taxon>Spermatophyta</taxon>
        <taxon>Magnoliopsida</taxon>
        <taxon>eudicotyledons</taxon>
        <taxon>Gunneridae</taxon>
        <taxon>Pentapetalae</taxon>
        <taxon>rosids</taxon>
        <taxon>malvids</taxon>
        <taxon>Brassicales</taxon>
        <taxon>Brassicaceae</taxon>
        <taxon>Brassiceae</taxon>
        <taxon>Eruca</taxon>
    </lineage>
</organism>
<dbReference type="SUPFAM" id="SSF52087">
    <property type="entry name" value="CRAL/TRIO domain"/>
    <property type="match status" value="1"/>
</dbReference>
<keyword evidence="1" id="KW-0862">Zinc</keyword>
<dbReference type="InterPro" id="IPR001841">
    <property type="entry name" value="Znf_RING"/>
</dbReference>
<keyword evidence="1" id="KW-0863">Zinc-finger</keyword>
<dbReference type="Pfam" id="PF13639">
    <property type="entry name" value="zf-RING_2"/>
    <property type="match status" value="1"/>
</dbReference>
<dbReference type="SMART" id="SM00184">
    <property type="entry name" value="RING"/>
    <property type="match status" value="1"/>
</dbReference>
<evidence type="ECO:0000313" key="3">
    <source>
        <dbReference type="EMBL" id="CAH8388725.1"/>
    </source>
</evidence>
<accession>A0ABC8LXT6</accession>
<dbReference type="PANTHER" id="PTHR46226">
    <property type="entry name" value="CRAL-TRIO DOMAIN-CONTAINING PROTEIN"/>
    <property type="match status" value="1"/>
</dbReference>
<dbReference type="PANTHER" id="PTHR46226:SF6">
    <property type="entry name" value="SEC14P-LIKE PHOSPHATIDYLINOSITOL TRANSFER FAMILY PROTEIN"/>
    <property type="match status" value="1"/>
</dbReference>
<gene>
    <name evidence="3" type="ORF">ERUC_LOCUS41208</name>
</gene>
<feature type="domain" description="RING-type" evidence="2">
    <location>
        <begin position="136"/>
        <end position="179"/>
    </location>
</feature>
<dbReference type="SUPFAM" id="SSF57850">
    <property type="entry name" value="RING/U-box"/>
    <property type="match status" value="1"/>
</dbReference>
<keyword evidence="4" id="KW-1185">Reference proteome</keyword>
<dbReference type="Gene3D" id="3.30.40.10">
    <property type="entry name" value="Zinc/RING finger domain, C3HC4 (zinc finger)"/>
    <property type="match status" value="1"/>
</dbReference>
<dbReference type="InterPro" id="IPR013083">
    <property type="entry name" value="Znf_RING/FYVE/PHD"/>
</dbReference>
<dbReference type="GO" id="GO:0008270">
    <property type="term" value="F:zinc ion binding"/>
    <property type="evidence" value="ECO:0007669"/>
    <property type="project" value="UniProtKB-KW"/>
</dbReference>
<protein>
    <recommendedName>
        <fullName evidence="2">RING-type domain-containing protein</fullName>
    </recommendedName>
</protein>
<evidence type="ECO:0000313" key="4">
    <source>
        <dbReference type="Proteomes" id="UP001642260"/>
    </source>
</evidence>
<keyword evidence="1" id="KW-0479">Metal-binding</keyword>